<gene>
    <name evidence="3" type="primary">TDEL0C04370</name>
    <name evidence="3" type="ORF">TDEL_0C04370</name>
</gene>
<feature type="region of interest" description="Disordered" evidence="1">
    <location>
        <begin position="216"/>
        <end position="302"/>
    </location>
</feature>
<dbReference type="GO" id="GO:0006808">
    <property type="term" value="P:regulation of nitrogen utilization"/>
    <property type="evidence" value="ECO:0007669"/>
    <property type="project" value="EnsemblFungi"/>
</dbReference>
<dbReference type="GO" id="GO:0031930">
    <property type="term" value="P:mitochondria-nucleus signaling pathway"/>
    <property type="evidence" value="ECO:0007669"/>
    <property type="project" value="EnsemblFungi"/>
</dbReference>
<evidence type="ECO:0000313" key="4">
    <source>
        <dbReference type="Proteomes" id="UP000005627"/>
    </source>
</evidence>
<dbReference type="EMBL" id="HE616744">
    <property type="protein sequence ID" value="CCE91326.1"/>
    <property type="molecule type" value="Genomic_DNA"/>
</dbReference>
<dbReference type="PANTHER" id="PTHR28014">
    <property type="entry name" value="NEGATIVE REGULATOR OF RAS-CAMP PATHWAY"/>
    <property type="match status" value="1"/>
</dbReference>
<feature type="compositionally biased region" description="Polar residues" evidence="1">
    <location>
        <begin position="102"/>
        <end position="125"/>
    </location>
</feature>
<dbReference type="RefSeq" id="XP_003680537.1">
    <property type="nucleotide sequence ID" value="XM_003680489.1"/>
</dbReference>
<feature type="region of interest" description="Disordered" evidence="1">
    <location>
        <begin position="317"/>
        <end position="337"/>
    </location>
</feature>
<dbReference type="InterPro" id="IPR053043">
    <property type="entry name" value="Ras-cAMP_regulatory"/>
</dbReference>
<dbReference type="InParanoid" id="G8ZS34"/>
<feature type="region of interest" description="Disordered" evidence="1">
    <location>
        <begin position="441"/>
        <end position="470"/>
    </location>
</feature>
<dbReference type="GeneID" id="11500661"/>
<evidence type="ECO:0000313" key="3">
    <source>
        <dbReference type="EMBL" id="CCE91326.1"/>
    </source>
</evidence>
<dbReference type="FunCoup" id="G8ZS34">
    <property type="interactions" value="202"/>
</dbReference>
<dbReference type="eggNOG" id="ENOG502RFNU">
    <property type="taxonomic scope" value="Eukaryota"/>
</dbReference>
<reference evidence="3 4" key="1">
    <citation type="journal article" date="2011" name="Proc. Natl. Acad. Sci. U.S.A.">
        <title>Evolutionary erosion of yeast sex chromosomes by mating-type switching accidents.</title>
        <authorList>
            <person name="Gordon J.L."/>
            <person name="Armisen D."/>
            <person name="Proux-Wera E."/>
            <person name="Oheigeartaigh S.S."/>
            <person name="Byrne K.P."/>
            <person name="Wolfe K.H."/>
        </authorList>
    </citation>
    <scope>NUCLEOTIDE SEQUENCE [LARGE SCALE GENOMIC DNA]</scope>
    <source>
        <strain evidence="4">ATCC 10662 / CBS 1146 / NBRC 0425 / NCYC 2629 / NRRL Y-866</strain>
    </source>
</reference>
<dbReference type="KEGG" id="tdl:TDEL_0C04370"/>
<dbReference type="PANTHER" id="PTHR28014:SF1">
    <property type="entry name" value="NEGATIVE REGULATOR OF RAS-CAMP PATHWAY"/>
    <property type="match status" value="1"/>
</dbReference>
<dbReference type="GO" id="GO:0005737">
    <property type="term" value="C:cytoplasm"/>
    <property type="evidence" value="ECO:0007669"/>
    <property type="project" value="EnsemblFungi"/>
</dbReference>
<feature type="compositionally biased region" description="Polar residues" evidence="1">
    <location>
        <begin position="139"/>
        <end position="173"/>
    </location>
</feature>
<feature type="compositionally biased region" description="Low complexity" evidence="1">
    <location>
        <begin position="263"/>
        <end position="272"/>
    </location>
</feature>
<sequence>MSEGNRRETSSQGPMSGAVDDKYLKVAPNLFTPERLHLFDSLDLYVSLTKCAKAVEQGERLHNLSWRIMNKALLRDKDINKSKKREGVKNLYYVLNPITNRQPMNQQLSKTPSQNSTSSLRSTTVPKKHAVPRMEPLSKANTAGSNQKVPHSNNGSLFTGTKQHKSTSALSHINRQRSKKEDPQTIVKGFEPNTVITPKNPAIARKVKSRLEEGEKNTFYIESTPSPEPDKHNGSTTTLRKPLPSRQESLFGKPKTNDHAAISSSHNSMFFSSEEDDDDDDSDWDDDSPIYEDDDDVNDDDEEDQYYRKQWDKLLLGKNPNHSSGNVTPNSASSQDPIKRSLLSGLFLNEQSNVNSKNKTTPFVAISNNVAQNNNTRPILGTSNVTAVGSVTPPDKNDVVQPHGQSNAPPAAQTILPTALSTHMFLPNNIHQQRLAMAAAASSQDSRGSPVHELQRRATRRESMDIPSKNRNNTFIKTRMEISEEEKMSRAYSQRNL</sequence>
<proteinExistence type="predicted"/>
<dbReference type="GO" id="GO:0000122">
    <property type="term" value="P:negative regulation of transcription by RNA polymerase II"/>
    <property type="evidence" value="ECO:0007669"/>
    <property type="project" value="EnsemblFungi"/>
</dbReference>
<dbReference type="STRING" id="1076872.G8ZS34"/>
<dbReference type="Proteomes" id="UP000005627">
    <property type="component" value="Chromosome 3"/>
</dbReference>
<dbReference type="GO" id="GO:2000220">
    <property type="term" value="P:regulation of pseudohyphal growth"/>
    <property type="evidence" value="ECO:0007669"/>
    <property type="project" value="EnsemblFungi"/>
</dbReference>
<accession>G8ZS34</accession>
<organism evidence="3 4">
    <name type="scientific">Torulaspora delbrueckii</name>
    <name type="common">Yeast</name>
    <name type="synonym">Candida colliculosa</name>
    <dbReference type="NCBI Taxonomy" id="4950"/>
    <lineage>
        <taxon>Eukaryota</taxon>
        <taxon>Fungi</taxon>
        <taxon>Dikarya</taxon>
        <taxon>Ascomycota</taxon>
        <taxon>Saccharomycotina</taxon>
        <taxon>Saccharomycetes</taxon>
        <taxon>Saccharomycetales</taxon>
        <taxon>Saccharomycetaceae</taxon>
        <taxon>Torulaspora</taxon>
    </lineage>
</organism>
<evidence type="ECO:0000259" key="2">
    <source>
        <dbReference type="Pfam" id="PF08550"/>
    </source>
</evidence>
<dbReference type="AlphaFoldDB" id="G8ZS34"/>
<feature type="compositionally biased region" description="Polar residues" evidence="1">
    <location>
        <begin position="320"/>
        <end position="336"/>
    </location>
</feature>
<protein>
    <recommendedName>
        <fullName evidence="2">Nitrogen regulatory protein areA GATA-like domain-containing protein</fullName>
    </recommendedName>
</protein>
<evidence type="ECO:0000256" key="1">
    <source>
        <dbReference type="SAM" id="MobiDB-lite"/>
    </source>
</evidence>
<feature type="domain" description="Nitrogen regulatory protein areA GATA-like" evidence="2">
    <location>
        <begin position="48"/>
        <end position="71"/>
    </location>
</feature>
<dbReference type="InterPro" id="IPR013860">
    <property type="entry name" value="AreA_GATA"/>
</dbReference>
<dbReference type="Pfam" id="PF08550">
    <property type="entry name" value="GATA_AreA"/>
    <property type="match status" value="1"/>
</dbReference>
<feature type="compositionally biased region" description="Acidic residues" evidence="1">
    <location>
        <begin position="273"/>
        <end position="302"/>
    </location>
</feature>
<dbReference type="HOGENOM" id="CLU_023053_0_0_1"/>
<dbReference type="OrthoDB" id="5054775at2759"/>
<feature type="compositionally biased region" description="Basic and acidic residues" evidence="1">
    <location>
        <begin position="453"/>
        <end position="464"/>
    </location>
</feature>
<feature type="region of interest" description="Disordered" evidence="1">
    <location>
        <begin position="102"/>
        <end position="185"/>
    </location>
</feature>
<name>G8ZS34_TORDE</name>
<keyword evidence="4" id="KW-1185">Reference proteome</keyword>